<name>A0A9N7YE54_PLEPL</name>
<keyword evidence="2" id="KW-1185">Reference proteome</keyword>
<dbReference type="EMBL" id="CADEAL010000576">
    <property type="protein sequence ID" value="CAB1422341.1"/>
    <property type="molecule type" value="Genomic_DNA"/>
</dbReference>
<evidence type="ECO:0000313" key="1">
    <source>
        <dbReference type="EMBL" id="CAB1422341.1"/>
    </source>
</evidence>
<dbReference type="AlphaFoldDB" id="A0A9N7YE54"/>
<organism evidence="1 2">
    <name type="scientific">Pleuronectes platessa</name>
    <name type="common">European plaice</name>
    <dbReference type="NCBI Taxonomy" id="8262"/>
    <lineage>
        <taxon>Eukaryota</taxon>
        <taxon>Metazoa</taxon>
        <taxon>Chordata</taxon>
        <taxon>Craniata</taxon>
        <taxon>Vertebrata</taxon>
        <taxon>Euteleostomi</taxon>
        <taxon>Actinopterygii</taxon>
        <taxon>Neopterygii</taxon>
        <taxon>Teleostei</taxon>
        <taxon>Neoteleostei</taxon>
        <taxon>Acanthomorphata</taxon>
        <taxon>Carangaria</taxon>
        <taxon>Pleuronectiformes</taxon>
        <taxon>Pleuronectoidei</taxon>
        <taxon>Pleuronectidae</taxon>
        <taxon>Pleuronectes</taxon>
    </lineage>
</organism>
<protein>
    <submittedName>
        <fullName evidence="1">Uncharacterized protein</fullName>
    </submittedName>
</protein>
<dbReference type="Proteomes" id="UP001153269">
    <property type="component" value="Unassembled WGS sequence"/>
</dbReference>
<accession>A0A9N7YE54</accession>
<evidence type="ECO:0000313" key="2">
    <source>
        <dbReference type="Proteomes" id="UP001153269"/>
    </source>
</evidence>
<gene>
    <name evidence="1" type="ORF">PLEPLA_LOCUS10256</name>
</gene>
<comment type="caution">
    <text evidence="1">The sequence shown here is derived from an EMBL/GenBank/DDBJ whole genome shotgun (WGS) entry which is preliminary data.</text>
</comment>
<reference evidence="1" key="1">
    <citation type="submission" date="2020-03" db="EMBL/GenBank/DDBJ databases">
        <authorList>
            <person name="Weist P."/>
        </authorList>
    </citation>
    <scope>NUCLEOTIDE SEQUENCE</scope>
</reference>
<sequence length="112" mass="12753">MKPFPPRSMKQSIDHEQLVLSSFGFSDLCCKLLNVQPAKCLHLIDETPAVKDGGARIRDILASFVNSGRKLSPSEPFTLHSRDQKVEPRMESSIFMYRSDGVTRYWPRVISQ</sequence>
<proteinExistence type="predicted"/>